<accession>A0A2I1D306</accession>
<evidence type="ECO:0000313" key="2">
    <source>
        <dbReference type="Proteomes" id="UP000234254"/>
    </source>
</evidence>
<name>A0A2I1D306_ASPC2</name>
<dbReference type="InterPro" id="IPR011009">
    <property type="entry name" value="Kinase-like_dom_sf"/>
</dbReference>
<dbReference type="OrthoDB" id="3645574at2759"/>
<dbReference type="InterPro" id="IPR051678">
    <property type="entry name" value="AGP_Transferase"/>
</dbReference>
<dbReference type="Proteomes" id="UP000234254">
    <property type="component" value="Unassembled WGS sequence"/>
</dbReference>
<dbReference type="PANTHER" id="PTHR21310">
    <property type="entry name" value="AMINOGLYCOSIDE PHOSPHOTRANSFERASE-RELATED-RELATED"/>
    <property type="match status" value="1"/>
</dbReference>
<dbReference type="PANTHER" id="PTHR21310:SF37">
    <property type="entry name" value="AMINOGLYCOSIDE PHOSPHOTRANSFERASE DOMAIN-CONTAINING PROTEIN"/>
    <property type="match status" value="1"/>
</dbReference>
<evidence type="ECO:0008006" key="3">
    <source>
        <dbReference type="Google" id="ProtNLM"/>
    </source>
</evidence>
<dbReference type="AlphaFoldDB" id="A0A2I1D306"/>
<organism evidence="1 2">
    <name type="scientific">Aspergillus campestris (strain IBT 28561)</name>
    <dbReference type="NCBI Taxonomy" id="1392248"/>
    <lineage>
        <taxon>Eukaryota</taxon>
        <taxon>Fungi</taxon>
        <taxon>Dikarya</taxon>
        <taxon>Ascomycota</taxon>
        <taxon>Pezizomycotina</taxon>
        <taxon>Eurotiomycetes</taxon>
        <taxon>Eurotiomycetidae</taxon>
        <taxon>Eurotiales</taxon>
        <taxon>Aspergillaceae</taxon>
        <taxon>Aspergillus</taxon>
        <taxon>Aspergillus subgen. Circumdati</taxon>
    </lineage>
</organism>
<dbReference type="VEuPathDB" id="FungiDB:P168DRAFT_297150"/>
<sequence>MNHQNLDISYNRAQLTRCFAHLHDQREWMKAVVAHHLGLKSSDEYYVAGVSSWLHGSFNVCIPIIVKSWKGKRVLLRFPLPYRVGESFRPGNCDEKVQCKAGAYAWIQNNCSDVPIPKIYGFALSSGETFTRLESLSFISRCFQLLRQSILSLLNGSVPSNYAHHQSRCSIFTGSTMKVGYLLIEFIEETRGKTFFHDLSRIFLNITRFPLPRVGSFVIDMNGSLRLTNRPLSVEIQQLENENIPTEISRDYTYLTADSYITDLSVLTAMRTIFHSIFDRGFRRGPFVFDFTDIHQSNIFVDAEWHITCLVDLEWACTQPIEMLGPLSWLSDKAPVDPGPLRPRLTNLMERSWEKGAFWYSLALSSPSGLFTIFTKHIKPLFCKEFDEEFEVVMPFFFEKNIGNIAGRKLADKKAYDKDLWQAFNEN</sequence>
<comment type="caution">
    <text evidence="1">The sequence shown here is derived from an EMBL/GenBank/DDBJ whole genome shotgun (WGS) entry which is preliminary data.</text>
</comment>
<proteinExistence type="predicted"/>
<keyword evidence="2" id="KW-1185">Reference proteome</keyword>
<dbReference type="GeneID" id="36545679"/>
<dbReference type="RefSeq" id="XP_024692843.1">
    <property type="nucleotide sequence ID" value="XM_024838155.1"/>
</dbReference>
<dbReference type="SUPFAM" id="SSF56112">
    <property type="entry name" value="Protein kinase-like (PK-like)"/>
    <property type="match status" value="1"/>
</dbReference>
<gene>
    <name evidence="1" type="ORF">P168DRAFT_297150</name>
</gene>
<evidence type="ECO:0000313" key="1">
    <source>
        <dbReference type="EMBL" id="PKY04249.1"/>
    </source>
</evidence>
<dbReference type="EMBL" id="MSFM01000006">
    <property type="protein sequence ID" value="PKY04249.1"/>
    <property type="molecule type" value="Genomic_DNA"/>
</dbReference>
<protein>
    <recommendedName>
        <fullName evidence="3">Aminoglycoside phosphotransferase domain-containing protein</fullName>
    </recommendedName>
</protein>
<reference evidence="1" key="1">
    <citation type="submission" date="2016-12" db="EMBL/GenBank/DDBJ databases">
        <title>The genomes of Aspergillus section Nigri reveals drivers in fungal speciation.</title>
        <authorList>
            <consortium name="DOE Joint Genome Institute"/>
            <person name="Vesth T.C."/>
            <person name="Nybo J."/>
            <person name="Theobald S."/>
            <person name="Brandl J."/>
            <person name="Frisvad J.C."/>
            <person name="Nielsen K.F."/>
            <person name="Lyhne E.K."/>
            <person name="Kogle M.E."/>
            <person name="Kuo A."/>
            <person name="Riley R."/>
            <person name="Clum A."/>
            <person name="Nolan M."/>
            <person name="Lipzen A."/>
            <person name="Salamov A."/>
            <person name="Henrissat B."/>
            <person name="Wiebenga A."/>
            <person name="De vries R.P."/>
            <person name="Grigoriev I.V."/>
            <person name="Mortensen U.H."/>
            <person name="Andersen M.R."/>
            <person name="Baker S.E."/>
        </authorList>
    </citation>
    <scope>NUCLEOTIDE SEQUENCE</scope>
    <source>
        <strain evidence="1">IBT 28561</strain>
    </source>
</reference>